<organism evidence="1 2">
    <name type="scientific">Candidatus Enterococcus murrayae</name>
    <dbReference type="NCBI Taxonomy" id="2815321"/>
    <lineage>
        <taxon>Bacteria</taxon>
        <taxon>Bacillati</taxon>
        <taxon>Bacillota</taxon>
        <taxon>Bacilli</taxon>
        <taxon>Lactobacillales</taxon>
        <taxon>Enterococcaceae</taxon>
        <taxon>Enterococcus</taxon>
    </lineage>
</organism>
<name>A0ABS3HCG9_9ENTE</name>
<gene>
    <name evidence="1" type="ORF">JZO85_02525</name>
</gene>
<evidence type="ECO:0000313" key="2">
    <source>
        <dbReference type="Proteomes" id="UP000664495"/>
    </source>
</evidence>
<dbReference type="EMBL" id="JAFLVR010000005">
    <property type="protein sequence ID" value="MBO0451126.1"/>
    <property type="molecule type" value="Genomic_DNA"/>
</dbReference>
<accession>A0ABS3HCG9</accession>
<keyword evidence="2" id="KW-1185">Reference proteome</keyword>
<sequence>MLKIKLTTHFPHFTDNDIVPFSDKGHPLHHLSKDSLANLLNDYFYNNLKNNKIIKKYGITLNQVNHLYQILPKVYTKLRCPYDNCKYQLELPSKTQFPFTKSPLSCKNCGHYDQDYITNPPKCNCHYCERIRQSEKNQQEDLNLNPLEKIELFLKNEKEKSPISFQSLSMTDRIDIATILQQSNIQFGDPIPYFGQYSTSPTTIHHNTLRILHDHGIIKIHGVPPEDIFQIKEEKVDFDPKAVEFDLNVYDELIQDNRILFDKLKFAKEFQITDEVQFRDIWRSYSMNIIYKIVDFRINKENIPVSKVSKQAEKQLYNSLYSCLEDYSLAQVYEIIWPAFRQTGLDAIEFLSNPELTYHEKNNYKIHLFDKLVEMIEVKIEFRRIEKYPIKGFRLNPSIPIPKCASVFFLDILNNENWFYTKIPSIREIENTNKWTQKSFYKSIRYHESFLSQYEIEELAKIIESASIIPFGLIAQIDHEIKLFATERDLFYLMENLEMEQKLDFDYYHPDWNTVSDHTSWKFGQPYTSTTIYTLIKELLKTNKLREDTKNE</sequence>
<dbReference type="RefSeq" id="WP_207106933.1">
    <property type="nucleotide sequence ID" value="NZ_JAFLVR010000005.1"/>
</dbReference>
<dbReference type="Proteomes" id="UP000664495">
    <property type="component" value="Unassembled WGS sequence"/>
</dbReference>
<reference evidence="1 2" key="1">
    <citation type="submission" date="2021-03" db="EMBL/GenBank/DDBJ databases">
        <title>Enterococcal diversity collection.</title>
        <authorList>
            <person name="Gilmore M.S."/>
            <person name="Schwartzman J."/>
            <person name="Van Tyne D."/>
            <person name="Martin M."/>
            <person name="Earl A.M."/>
            <person name="Manson A.L."/>
            <person name="Straub T."/>
            <person name="Salamzade R."/>
            <person name="Saavedra J."/>
            <person name="Lebreton F."/>
            <person name="Prichula J."/>
            <person name="Schaufler K."/>
            <person name="Gaca A."/>
            <person name="Sgardioli B."/>
            <person name="Wagenaar J."/>
            <person name="Strong T."/>
        </authorList>
    </citation>
    <scope>NUCLEOTIDE SEQUENCE [LARGE SCALE GENOMIC DNA]</scope>
    <source>
        <strain evidence="1 2">MJM16</strain>
    </source>
</reference>
<comment type="caution">
    <text evidence="1">The sequence shown here is derived from an EMBL/GenBank/DDBJ whole genome shotgun (WGS) entry which is preliminary data.</text>
</comment>
<protein>
    <submittedName>
        <fullName evidence="1">Uncharacterized protein</fullName>
    </submittedName>
</protein>
<proteinExistence type="predicted"/>
<evidence type="ECO:0000313" key="1">
    <source>
        <dbReference type="EMBL" id="MBO0451126.1"/>
    </source>
</evidence>